<organism evidence="2 4">
    <name type="scientific">Aliikangiella marina</name>
    <dbReference type="NCBI Taxonomy" id="1712262"/>
    <lineage>
        <taxon>Bacteria</taxon>
        <taxon>Pseudomonadati</taxon>
        <taxon>Pseudomonadota</taxon>
        <taxon>Gammaproteobacteria</taxon>
        <taxon>Oceanospirillales</taxon>
        <taxon>Pleioneaceae</taxon>
        <taxon>Aliikangiella</taxon>
    </lineage>
</organism>
<accession>A0A545T432</accession>
<dbReference type="InterPro" id="IPR012902">
    <property type="entry name" value="N_methyl_site"/>
</dbReference>
<dbReference type="AlphaFoldDB" id="A0A545T432"/>
<dbReference type="NCBIfam" id="TIGR02532">
    <property type="entry name" value="IV_pilin_GFxxxE"/>
    <property type="match status" value="1"/>
</dbReference>
<name>A0A545T432_9GAMM</name>
<keyword evidence="4" id="KW-1185">Reference proteome</keyword>
<dbReference type="InterPro" id="IPR045584">
    <property type="entry name" value="Pilin-like"/>
</dbReference>
<evidence type="ECO:0000313" key="2">
    <source>
        <dbReference type="EMBL" id="TQV71987.1"/>
    </source>
</evidence>
<evidence type="ECO:0000313" key="4">
    <source>
        <dbReference type="Proteomes" id="UP000317839"/>
    </source>
</evidence>
<dbReference type="Proteomes" id="UP000317839">
    <property type="component" value="Unassembled WGS sequence"/>
</dbReference>
<dbReference type="PROSITE" id="PS00409">
    <property type="entry name" value="PROKAR_NTER_METHYL"/>
    <property type="match status" value="1"/>
</dbReference>
<dbReference type="EMBL" id="VIKR01000005">
    <property type="protein sequence ID" value="TQV72040.1"/>
    <property type="molecule type" value="Genomic_DNA"/>
</dbReference>
<keyword evidence="1" id="KW-1133">Transmembrane helix</keyword>
<feature type="transmembrane region" description="Helical" evidence="1">
    <location>
        <begin position="12"/>
        <end position="35"/>
    </location>
</feature>
<proteinExistence type="predicted"/>
<keyword evidence="1" id="KW-0472">Membrane</keyword>
<dbReference type="EMBL" id="VIKR01000005">
    <property type="protein sequence ID" value="TQV71987.1"/>
    <property type="molecule type" value="Genomic_DNA"/>
</dbReference>
<dbReference type="Gene3D" id="3.30.700.10">
    <property type="entry name" value="Glycoprotein, Type 4 Pilin"/>
    <property type="match status" value="1"/>
</dbReference>
<dbReference type="SUPFAM" id="SSF54523">
    <property type="entry name" value="Pili subunits"/>
    <property type="match status" value="1"/>
</dbReference>
<evidence type="ECO:0000313" key="3">
    <source>
        <dbReference type="EMBL" id="TQV72040.1"/>
    </source>
</evidence>
<sequence>MKLLQAKQSGFTLIELIVVIVILGIMSAVAIPQFVNLQADARASVMGGVEGSVRSAATLVYSKSLINGTEALAGGAAGAEVDVNGVTVATAFGYPTEAAIDLVVDLTGAPDVSEAAGVFTYTGQAGCTVTYTEPGAAGASPNVVNAATSATC</sequence>
<dbReference type="OrthoDB" id="5654254at2"/>
<dbReference type="RefSeq" id="WP_142943367.1">
    <property type="nucleotide sequence ID" value="NZ_VIKR01000005.1"/>
</dbReference>
<comment type="caution">
    <text evidence="2">The sequence shown here is derived from an EMBL/GenBank/DDBJ whole genome shotgun (WGS) entry which is preliminary data.</text>
</comment>
<reference evidence="2 4" key="1">
    <citation type="submission" date="2019-06" db="EMBL/GenBank/DDBJ databases">
        <title>Draft genome of Aliikangiella marina GYP-15.</title>
        <authorList>
            <person name="Wang G."/>
        </authorList>
    </citation>
    <scope>NUCLEOTIDE SEQUENCE [LARGE SCALE GENOMIC DNA]</scope>
    <source>
        <strain evidence="2 4">GYP-15</strain>
    </source>
</reference>
<evidence type="ECO:0000256" key="1">
    <source>
        <dbReference type="SAM" id="Phobius"/>
    </source>
</evidence>
<protein>
    <submittedName>
        <fullName evidence="2">Type II secretion system protein</fullName>
    </submittedName>
</protein>
<keyword evidence="1" id="KW-0812">Transmembrane</keyword>
<gene>
    <name evidence="2" type="ORF">FLL45_17330</name>
    <name evidence="3" type="ORF">FLL45_17610</name>
</gene>
<dbReference type="Pfam" id="PF07963">
    <property type="entry name" value="N_methyl"/>
    <property type="match status" value="1"/>
</dbReference>